<dbReference type="EMBL" id="JANRMS010000674">
    <property type="protein sequence ID" value="KAJ3535947.1"/>
    <property type="molecule type" value="Genomic_DNA"/>
</dbReference>
<keyword evidence="2" id="KW-1185">Reference proteome</keyword>
<evidence type="ECO:0000313" key="2">
    <source>
        <dbReference type="Proteomes" id="UP001148629"/>
    </source>
</evidence>
<organism evidence="1 2">
    <name type="scientific">Fusarium decemcellulare</name>
    <dbReference type="NCBI Taxonomy" id="57161"/>
    <lineage>
        <taxon>Eukaryota</taxon>
        <taxon>Fungi</taxon>
        <taxon>Dikarya</taxon>
        <taxon>Ascomycota</taxon>
        <taxon>Pezizomycotina</taxon>
        <taxon>Sordariomycetes</taxon>
        <taxon>Hypocreomycetidae</taxon>
        <taxon>Hypocreales</taxon>
        <taxon>Nectriaceae</taxon>
        <taxon>Fusarium</taxon>
        <taxon>Fusarium decemcellulare species complex</taxon>
    </lineage>
</organism>
<name>A0ACC1SBJ3_9HYPO</name>
<proteinExistence type="predicted"/>
<comment type="caution">
    <text evidence="1">The sequence shown here is derived from an EMBL/GenBank/DDBJ whole genome shotgun (WGS) entry which is preliminary data.</text>
</comment>
<evidence type="ECO:0000313" key="1">
    <source>
        <dbReference type="EMBL" id="KAJ3535947.1"/>
    </source>
</evidence>
<accession>A0ACC1SBJ3</accession>
<reference evidence="1" key="1">
    <citation type="submission" date="2022-08" db="EMBL/GenBank/DDBJ databases">
        <title>Genome Sequence of Fusarium decemcellulare.</title>
        <authorList>
            <person name="Buettner E."/>
        </authorList>
    </citation>
    <scope>NUCLEOTIDE SEQUENCE</scope>
    <source>
        <strain evidence="1">Babe19</strain>
    </source>
</reference>
<sequence>MLLTSVVVAATLLAAPAEAGKGKAALSSPAQSLFDYSMQVQDSRWDDSYKYIRYPDKGAWSVRFTAWYTGGLLHRNKGSDVANAKAAIENILRCQFTEDYDSAWYGTFKLSPDEPYPTADSPLYPPKIYDTYDPNWREFVGTQLIQVVEEFEDLLGQSLVSQIEDALEVAAIGAMRRNGTFPDGDNLTIAYANPALMRAWCVGWIGHRRGNKEFVDFADKQGDLILELFKSTGDDVFSEYNSPTYYGMDAWALAGSIKYGPKNATMTRNAEFMLTELWKDIAEHWNPFLGNLVGPYDRAYTRDLTSHSSVVSLFWWGLFGHEYGPQIYEGNSDLLFDVAQGSALALIMDTTAKFISDKTVRALKAKGPWKGERFTKKSIPDKLGKNAPIRIATSWMSAPLMIGGEQVEEDVNRGDQFVPAIVHWAGDKKHEPLPYVTFFSLYPSASTIDAVAGPNSLTVSYPNTTQTGSDIFTYALSNVPPGWTLGGQNVIDGFKNLPCLNVSVEAPGLVRQPTSYGAQLRNHRFYNISYTVPADFEGIPKMKFEFEYTFMKPWRSFEVSAKRKEAVAGFLISQFADHVSVPVLTRDVVALLTRFRHLLVIYFNSFIHCFALFLAGKMVAIQMRSQAGVAVLLLLARSMPVHSLQLDNTDDIVKTSKNLASDLIAFYKGDIPGLLPENDSSDNDKTGYYWYQSGAFWSTFIDYWQLTGDDTYNDQVTKGIQWQVGQNDDFMPANQTRSLGNDDQAVWALGALTAPNTASLTPLPKILSGLIWQSPLWEEQRQRWDTELEEKTCDGGLRWQIASFNAGYTYKSTVSNALFFTIGARLARMTGNETYANYAEKAWDWLYDIELIDHDTWAVYDGAYVDSNCTEISKVQWSSAATSLTMGAAFMYNYTEGSEEWQTRVSKLTESALELYFDKKGNFKEVSCSVQDKCPRDLPTFKALSHRWLAVTSQVAPFTADSILPVLRKSAEVSKEDNKGADAMEQTMGSLAAVSNLLIADSSAPGTKNQSEKGKSNSTDDDSSSDSSTSEGESKDSENSAGRLTLSAFTPICLLVSAFSIDLVCHDYVRNVVQGTNCSEGDWRLVMLPPVDPPKQSLFG</sequence>
<gene>
    <name evidence="1" type="ORF">NM208_g6922</name>
</gene>
<protein>
    <submittedName>
        <fullName evidence="1">Uncharacterized protein</fullName>
    </submittedName>
</protein>
<dbReference type="Proteomes" id="UP001148629">
    <property type="component" value="Unassembled WGS sequence"/>
</dbReference>